<dbReference type="InterPro" id="IPR035919">
    <property type="entry name" value="EAL_sf"/>
</dbReference>
<dbReference type="Proteomes" id="UP000243297">
    <property type="component" value="Unassembled WGS sequence"/>
</dbReference>
<evidence type="ECO:0000313" key="9">
    <source>
        <dbReference type="EMBL" id="SJZ43900.1"/>
    </source>
</evidence>
<keyword evidence="2" id="KW-1003">Cell membrane</keyword>
<evidence type="ECO:0000256" key="2">
    <source>
        <dbReference type="ARBA" id="ARBA00022475"/>
    </source>
</evidence>
<gene>
    <name evidence="9" type="ORF">SAMN02745191_0623</name>
</gene>
<dbReference type="InterPro" id="IPR029787">
    <property type="entry name" value="Nucleotide_cyclase"/>
</dbReference>
<dbReference type="SUPFAM" id="SSF141868">
    <property type="entry name" value="EAL domain-like"/>
    <property type="match status" value="1"/>
</dbReference>
<dbReference type="GO" id="GO:0071111">
    <property type="term" value="F:cyclic-guanylate-specific phosphodiesterase activity"/>
    <property type="evidence" value="ECO:0007669"/>
    <property type="project" value="InterPro"/>
</dbReference>
<keyword evidence="3 6" id="KW-0812">Transmembrane</keyword>
<dbReference type="OrthoDB" id="1049477at2"/>
<dbReference type="PANTHER" id="PTHR33121">
    <property type="entry name" value="CYCLIC DI-GMP PHOSPHODIESTERASE PDEF"/>
    <property type="match status" value="1"/>
</dbReference>
<dbReference type="GO" id="GO:0005886">
    <property type="term" value="C:plasma membrane"/>
    <property type="evidence" value="ECO:0007669"/>
    <property type="project" value="UniProtKB-SubCell"/>
</dbReference>
<dbReference type="NCBIfam" id="TIGR00254">
    <property type="entry name" value="GGDEF"/>
    <property type="match status" value="1"/>
</dbReference>
<organism evidence="9 10">
    <name type="scientific">Anaerorhabdus furcosa</name>
    <dbReference type="NCBI Taxonomy" id="118967"/>
    <lineage>
        <taxon>Bacteria</taxon>
        <taxon>Bacillati</taxon>
        <taxon>Bacillota</taxon>
        <taxon>Erysipelotrichia</taxon>
        <taxon>Erysipelotrichales</taxon>
        <taxon>Erysipelotrichaceae</taxon>
        <taxon>Anaerorhabdus</taxon>
    </lineage>
</organism>
<evidence type="ECO:0000256" key="1">
    <source>
        <dbReference type="ARBA" id="ARBA00004651"/>
    </source>
</evidence>
<keyword evidence="4 6" id="KW-1133">Transmembrane helix</keyword>
<dbReference type="STRING" id="118967.SAMN02745191_0623"/>
<feature type="transmembrane region" description="Helical" evidence="6">
    <location>
        <begin position="285"/>
        <end position="306"/>
    </location>
</feature>
<dbReference type="PROSITE" id="PS50887">
    <property type="entry name" value="GGDEF"/>
    <property type="match status" value="1"/>
</dbReference>
<dbReference type="EMBL" id="FUWY01000001">
    <property type="protein sequence ID" value="SJZ43900.1"/>
    <property type="molecule type" value="Genomic_DNA"/>
</dbReference>
<sequence>MHKYKIVKNIPLLLLVLVNSLLVLTIFSLMGYAQNLLNSDIQTNLNEIVIQNKDVINNSLSNEVNKLNLISSQLSERYSQKQIPLEQIFTEFANDKNESQLFIALPNGIAYLPDGGSLDINGRKYFRLALEGQSNISDRLISRANGSTLFVMSAPITSNNEIIGTIQRQFTLEQMYDLCSSSLYTDKGYTYIINSDGYIIIGSQDEEYTPESDNLFRLLFIDNPNETRILQEHINTNTTGFMKVSYRGTKIYASYTPLDKVYDWYLVSSVKTNAVLPNVQTVVKIFYVVLFVLFIGFLLSSSYFFYSRLEQEKKLRKLAFIDPVTGLDTYTKFQFDLQSILQSNPTKKFFIFTFDVDNFKYINNYYGYNIGDSILTIIHKLYSETLLSNELCARLYSDHFVMLLEDASTQRLNSLFSSEITIDNIIVYLSAGIYEITDSNENVNLMVDKANLASKNSKGTHHKKVEFYNVELDKKLIQNEQAKRAIEKAIQDDEIVPFFQPKININTNKIEGAEALARWITKAGIIIPPSDFIPLSEKTGLIHEIDFIILEKTLRFLRKCLDDGINCTPISINFSRMHLMSHDFIVRLISKINEYQIPPKLIEIELTETVIFDNYQIIEDFINHLHEHGLQISMDDFGSGYSSLNMLKDIEIDVIKFDRGFLQDTQKSERQKVILSAITNMAVGLGIKVVVEGVETQENVNLMKEYGCTIAQGYYYAKPMPIDQFEIIFKEGKL</sequence>
<reference evidence="10" key="1">
    <citation type="submission" date="2017-02" db="EMBL/GenBank/DDBJ databases">
        <authorList>
            <person name="Varghese N."/>
            <person name="Submissions S."/>
        </authorList>
    </citation>
    <scope>NUCLEOTIDE SEQUENCE [LARGE SCALE GENOMIC DNA]</scope>
    <source>
        <strain evidence="10">ATCC 25662</strain>
    </source>
</reference>
<feature type="domain" description="EAL" evidence="7">
    <location>
        <begin position="479"/>
        <end position="733"/>
    </location>
</feature>
<protein>
    <submittedName>
        <fullName evidence="9">Diguanylate cyclase (GGDEF) domain-containing protein</fullName>
    </submittedName>
</protein>
<feature type="transmembrane region" description="Helical" evidence="6">
    <location>
        <begin position="12"/>
        <end position="33"/>
    </location>
</feature>
<evidence type="ECO:0000259" key="7">
    <source>
        <dbReference type="PROSITE" id="PS50883"/>
    </source>
</evidence>
<dbReference type="CDD" id="cd01949">
    <property type="entry name" value="GGDEF"/>
    <property type="match status" value="1"/>
</dbReference>
<dbReference type="Gene3D" id="3.20.20.450">
    <property type="entry name" value="EAL domain"/>
    <property type="match status" value="1"/>
</dbReference>
<dbReference type="InterPro" id="IPR000160">
    <property type="entry name" value="GGDEF_dom"/>
</dbReference>
<proteinExistence type="predicted"/>
<name>A0A1T4KNC0_9FIRM</name>
<dbReference type="Gene3D" id="3.30.70.270">
    <property type="match status" value="1"/>
</dbReference>
<comment type="subcellular location">
    <subcellularLocation>
        <location evidence="1">Cell membrane</location>
        <topology evidence="1">Multi-pass membrane protein</topology>
    </subcellularLocation>
</comment>
<dbReference type="CDD" id="cd01948">
    <property type="entry name" value="EAL"/>
    <property type="match status" value="1"/>
</dbReference>
<evidence type="ECO:0000313" key="10">
    <source>
        <dbReference type="Proteomes" id="UP000243297"/>
    </source>
</evidence>
<evidence type="ECO:0000256" key="6">
    <source>
        <dbReference type="SAM" id="Phobius"/>
    </source>
</evidence>
<dbReference type="Pfam" id="PF00990">
    <property type="entry name" value="GGDEF"/>
    <property type="match status" value="1"/>
</dbReference>
<evidence type="ECO:0000256" key="5">
    <source>
        <dbReference type="ARBA" id="ARBA00023136"/>
    </source>
</evidence>
<dbReference type="SMART" id="SM00052">
    <property type="entry name" value="EAL"/>
    <property type="match status" value="1"/>
</dbReference>
<dbReference type="Pfam" id="PF00563">
    <property type="entry name" value="EAL"/>
    <property type="match status" value="1"/>
</dbReference>
<dbReference type="PANTHER" id="PTHR33121:SF70">
    <property type="entry name" value="SIGNALING PROTEIN YKOW"/>
    <property type="match status" value="1"/>
</dbReference>
<evidence type="ECO:0000256" key="3">
    <source>
        <dbReference type="ARBA" id="ARBA00022692"/>
    </source>
</evidence>
<dbReference type="RefSeq" id="WP_143254374.1">
    <property type="nucleotide sequence ID" value="NZ_FUWY01000001.1"/>
</dbReference>
<dbReference type="AlphaFoldDB" id="A0A1T4KNC0"/>
<dbReference type="Pfam" id="PF02743">
    <property type="entry name" value="dCache_1"/>
    <property type="match status" value="1"/>
</dbReference>
<keyword evidence="10" id="KW-1185">Reference proteome</keyword>
<dbReference type="SUPFAM" id="SSF55073">
    <property type="entry name" value="Nucleotide cyclase"/>
    <property type="match status" value="1"/>
</dbReference>
<evidence type="ECO:0000256" key="4">
    <source>
        <dbReference type="ARBA" id="ARBA00022989"/>
    </source>
</evidence>
<keyword evidence="5 6" id="KW-0472">Membrane</keyword>
<dbReference type="InterPro" id="IPR001633">
    <property type="entry name" value="EAL_dom"/>
</dbReference>
<dbReference type="Gene3D" id="3.30.450.20">
    <property type="entry name" value="PAS domain"/>
    <property type="match status" value="1"/>
</dbReference>
<dbReference type="InterPro" id="IPR043128">
    <property type="entry name" value="Rev_trsase/Diguanyl_cyclase"/>
</dbReference>
<dbReference type="PROSITE" id="PS50883">
    <property type="entry name" value="EAL"/>
    <property type="match status" value="1"/>
</dbReference>
<evidence type="ECO:0000259" key="8">
    <source>
        <dbReference type="PROSITE" id="PS50887"/>
    </source>
</evidence>
<dbReference type="InterPro" id="IPR050706">
    <property type="entry name" value="Cyclic-di-GMP_PDE-like"/>
</dbReference>
<dbReference type="SMART" id="SM00267">
    <property type="entry name" value="GGDEF"/>
    <property type="match status" value="1"/>
</dbReference>
<dbReference type="InterPro" id="IPR033479">
    <property type="entry name" value="dCache_1"/>
</dbReference>
<feature type="domain" description="GGDEF" evidence="8">
    <location>
        <begin position="347"/>
        <end position="470"/>
    </location>
</feature>
<accession>A0A1T4KNC0</accession>